<reference evidence="1" key="1">
    <citation type="journal article" date="2015" name="Nature">
        <title>Complex archaea that bridge the gap between prokaryotes and eukaryotes.</title>
        <authorList>
            <person name="Spang A."/>
            <person name="Saw J.H."/>
            <person name="Jorgensen S.L."/>
            <person name="Zaremba-Niedzwiedzka K."/>
            <person name="Martijn J."/>
            <person name="Lind A.E."/>
            <person name="van Eijk R."/>
            <person name="Schleper C."/>
            <person name="Guy L."/>
            <person name="Ettema T.J."/>
        </authorList>
    </citation>
    <scope>NUCLEOTIDE SEQUENCE</scope>
</reference>
<evidence type="ECO:0000313" key="1">
    <source>
        <dbReference type="EMBL" id="KKN85768.1"/>
    </source>
</evidence>
<name>A0A0F9X2U5_9ZZZZ</name>
<sequence length="32" mass="3601">MREISLTKGYVTLVDDAIAALYRHIWPEGPNA</sequence>
<proteinExistence type="predicted"/>
<accession>A0A0F9X2U5</accession>
<comment type="caution">
    <text evidence="1">The sequence shown here is derived from an EMBL/GenBank/DDBJ whole genome shotgun (WGS) entry which is preliminary data.</text>
</comment>
<protein>
    <submittedName>
        <fullName evidence="1">Uncharacterized protein</fullName>
    </submittedName>
</protein>
<organism evidence="1">
    <name type="scientific">marine sediment metagenome</name>
    <dbReference type="NCBI Taxonomy" id="412755"/>
    <lineage>
        <taxon>unclassified sequences</taxon>
        <taxon>metagenomes</taxon>
        <taxon>ecological metagenomes</taxon>
    </lineage>
</organism>
<dbReference type="EMBL" id="LAZR01000155">
    <property type="protein sequence ID" value="KKN85768.1"/>
    <property type="molecule type" value="Genomic_DNA"/>
</dbReference>
<dbReference type="AlphaFoldDB" id="A0A0F9X2U5"/>
<gene>
    <name evidence="1" type="ORF">LCGC14_0275740</name>
</gene>